<dbReference type="AlphaFoldDB" id="A0AAV9CNS1"/>
<comment type="caution">
    <text evidence="2">The sequence shown here is derived from an EMBL/GenBank/DDBJ whole genome shotgun (WGS) entry which is preliminary data.</text>
</comment>
<proteinExistence type="predicted"/>
<reference evidence="2" key="2">
    <citation type="submission" date="2023-06" db="EMBL/GenBank/DDBJ databases">
        <authorList>
            <person name="Ma L."/>
            <person name="Liu K.-W."/>
            <person name="Li Z."/>
            <person name="Hsiao Y.-Y."/>
            <person name="Qi Y."/>
            <person name="Fu T."/>
            <person name="Tang G."/>
            <person name="Zhang D."/>
            <person name="Sun W.-H."/>
            <person name="Liu D.-K."/>
            <person name="Li Y."/>
            <person name="Chen G.-Z."/>
            <person name="Liu X.-D."/>
            <person name="Liao X.-Y."/>
            <person name="Jiang Y.-T."/>
            <person name="Yu X."/>
            <person name="Hao Y."/>
            <person name="Huang J."/>
            <person name="Zhao X.-W."/>
            <person name="Ke S."/>
            <person name="Chen Y.-Y."/>
            <person name="Wu W.-L."/>
            <person name="Hsu J.-L."/>
            <person name="Lin Y.-F."/>
            <person name="Huang M.-D."/>
            <person name="Li C.-Y."/>
            <person name="Huang L."/>
            <person name="Wang Z.-W."/>
            <person name="Zhao X."/>
            <person name="Zhong W.-Y."/>
            <person name="Peng D.-H."/>
            <person name="Ahmad S."/>
            <person name="Lan S."/>
            <person name="Zhang J.-S."/>
            <person name="Tsai W.-C."/>
            <person name="Van De Peer Y."/>
            <person name="Liu Z.-J."/>
        </authorList>
    </citation>
    <scope>NUCLEOTIDE SEQUENCE</scope>
    <source>
        <strain evidence="2">CP</strain>
        <tissue evidence="2">Leaves</tissue>
    </source>
</reference>
<feature type="region of interest" description="Disordered" evidence="1">
    <location>
        <begin position="1"/>
        <end position="79"/>
    </location>
</feature>
<organism evidence="2 3">
    <name type="scientific">Acorus calamus</name>
    <name type="common">Sweet flag</name>
    <dbReference type="NCBI Taxonomy" id="4465"/>
    <lineage>
        <taxon>Eukaryota</taxon>
        <taxon>Viridiplantae</taxon>
        <taxon>Streptophyta</taxon>
        <taxon>Embryophyta</taxon>
        <taxon>Tracheophyta</taxon>
        <taxon>Spermatophyta</taxon>
        <taxon>Magnoliopsida</taxon>
        <taxon>Liliopsida</taxon>
        <taxon>Acoraceae</taxon>
        <taxon>Acorus</taxon>
    </lineage>
</organism>
<name>A0AAV9CNS1_ACOCL</name>
<reference evidence="2" key="1">
    <citation type="journal article" date="2023" name="Nat. Commun.">
        <title>Diploid and tetraploid genomes of Acorus and the evolution of monocots.</title>
        <authorList>
            <person name="Ma L."/>
            <person name="Liu K.W."/>
            <person name="Li Z."/>
            <person name="Hsiao Y.Y."/>
            <person name="Qi Y."/>
            <person name="Fu T."/>
            <person name="Tang G.D."/>
            <person name="Zhang D."/>
            <person name="Sun W.H."/>
            <person name="Liu D.K."/>
            <person name="Li Y."/>
            <person name="Chen G.Z."/>
            <person name="Liu X.D."/>
            <person name="Liao X.Y."/>
            <person name="Jiang Y.T."/>
            <person name="Yu X."/>
            <person name="Hao Y."/>
            <person name="Huang J."/>
            <person name="Zhao X.W."/>
            <person name="Ke S."/>
            <person name="Chen Y.Y."/>
            <person name="Wu W.L."/>
            <person name="Hsu J.L."/>
            <person name="Lin Y.F."/>
            <person name="Huang M.D."/>
            <person name="Li C.Y."/>
            <person name="Huang L."/>
            <person name="Wang Z.W."/>
            <person name="Zhao X."/>
            <person name="Zhong W.Y."/>
            <person name="Peng D.H."/>
            <person name="Ahmad S."/>
            <person name="Lan S."/>
            <person name="Zhang J.S."/>
            <person name="Tsai W.C."/>
            <person name="Van de Peer Y."/>
            <person name="Liu Z.J."/>
        </authorList>
    </citation>
    <scope>NUCLEOTIDE SEQUENCE</scope>
    <source>
        <strain evidence="2">CP</strain>
    </source>
</reference>
<accession>A0AAV9CNS1</accession>
<evidence type="ECO:0000313" key="2">
    <source>
        <dbReference type="EMBL" id="KAK1290475.1"/>
    </source>
</evidence>
<dbReference type="Proteomes" id="UP001180020">
    <property type="component" value="Unassembled WGS sequence"/>
</dbReference>
<protein>
    <submittedName>
        <fullName evidence="2">Uncharacterized protein</fullName>
    </submittedName>
</protein>
<gene>
    <name evidence="2" type="ORF">QJS10_CPB18g00489</name>
</gene>
<dbReference type="EMBL" id="JAUJYO010000018">
    <property type="protein sequence ID" value="KAK1290475.1"/>
    <property type="molecule type" value="Genomic_DNA"/>
</dbReference>
<sequence>MAVIEETEDHQTEEPRPSPSDGASTADGRGGRAEDDGDGFETASEGEVEEVDVEDRASEPPLKVETYEDAMSDEQLKQT</sequence>
<evidence type="ECO:0000313" key="3">
    <source>
        <dbReference type="Proteomes" id="UP001180020"/>
    </source>
</evidence>
<keyword evidence="3" id="KW-1185">Reference proteome</keyword>
<evidence type="ECO:0000256" key="1">
    <source>
        <dbReference type="SAM" id="MobiDB-lite"/>
    </source>
</evidence>
<feature type="compositionally biased region" description="Acidic residues" evidence="1">
    <location>
        <begin position="35"/>
        <end position="53"/>
    </location>
</feature>